<dbReference type="SMART" id="SM00667">
    <property type="entry name" value="LisH"/>
    <property type="match status" value="1"/>
</dbReference>
<dbReference type="InterPro" id="IPR006595">
    <property type="entry name" value="CTLH_C"/>
</dbReference>
<dbReference type="InterPro" id="IPR050618">
    <property type="entry name" value="Ubq-SigPath_Reg"/>
</dbReference>
<dbReference type="InterPro" id="IPR024964">
    <property type="entry name" value="CTLH/CRA"/>
</dbReference>
<dbReference type="SMART" id="SM00668">
    <property type="entry name" value="CTLH"/>
    <property type="match status" value="1"/>
</dbReference>
<gene>
    <name evidence="3" type="ORF">B0I71DRAFT_126738</name>
    <name evidence="2" type="ORF">YALI1_D13496g</name>
</gene>
<dbReference type="EMBL" id="KZ858949">
    <property type="protein sequence ID" value="RDW28819.1"/>
    <property type="molecule type" value="Genomic_DNA"/>
</dbReference>
<dbReference type="AlphaFoldDB" id="A0A1H6Q902"/>
<dbReference type="PANTHER" id="PTHR12864">
    <property type="entry name" value="RAN BINDING PROTEIN 9-RELATED"/>
    <property type="match status" value="1"/>
</dbReference>
<dbReference type="Proteomes" id="UP000182444">
    <property type="component" value="Chromosome 1D"/>
</dbReference>
<dbReference type="PROSITE" id="PS50897">
    <property type="entry name" value="CTLH"/>
    <property type="match status" value="1"/>
</dbReference>
<dbReference type="GeneID" id="2910440"/>
<dbReference type="Proteomes" id="UP000256601">
    <property type="component" value="Unassembled WGS sequence"/>
</dbReference>
<accession>A0A1H6Q902</accession>
<dbReference type="InterPro" id="IPR013144">
    <property type="entry name" value="CRA_dom"/>
</dbReference>
<reference evidence="2 4" key="1">
    <citation type="journal article" date="2016" name="PLoS ONE">
        <title>Sequence Assembly of Yarrowia lipolytica Strain W29/CLIB89 Shows Transposable Element Diversity.</title>
        <authorList>
            <person name="Magnan C."/>
            <person name="Yu J."/>
            <person name="Chang I."/>
            <person name="Jahn E."/>
            <person name="Kanomata Y."/>
            <person name="Wu J."/>
            <person name="Zeller M."/>
            <person name="Oakes M."/>
            <person name="Baldi P."/>
            <person name="Sandmeyer S."/>
        </authorList>
    </citation>
    <scope>NUCLEOTIDE SEQUENCE [LARGE SCALE GENOMIC DNA]</scope>
    <source>
        <strain evidence="2">CLIB89</strain>
        <strain evidence="4">CLIB89(W29)</strain>
    </source>
</reference>
<evidence type="ECO:0000313" key="5">
    <source>
        <dbReference type="Proteomes" id="UP000256601"/>
    </source>
</evidence>
<dbReference type="PROSITE" id="PS50896">
    <property type="entry name" value="LISH"/>
    <property type="match status" value="1"/>
</dbReference>
<dbReference type="VEuPathDB" id="FungiDB:YALI0_D10791g"/>
<dbReference type="RefSeq" id="XP_502670.1">
    <property type="nucleotide sequence ID" value="XM_502670.1"/>
</dbReference>
<dbReference type="Pfam" id="PF10607">
    <property type="entry name" value="CTLH"/>
    <property type="match status" value="1"/>
</dbReference>
<dbReference type="OMA" id="KMILWAQ"/>
<dbReference type="OrthoDB" id="2415936at2759"/>
<dbReference type="SMART" id="SM00757">
    <property type="entry name" value="CRA"/>
    <property type="match status" value="1"/>
</dbReference>
<proteinExistence type="predicted"/>
<evidence type="ECO:0000259" key="1">
    <source>
        <dbReference type="PROSITE" id="PS50897"/>
    </source>
</evidence>
<name>A0A1H6Q902_YARLL</name>
<dbReference type="eggNOG" id="KOG2659">
    <property type="taxonomic scope" value="Eukaryota"/>
</dbReference>
<dbReference type="InterPro" id="IPR006594">
    <property type="entry name" value="LisH"/>
</dbReference>
<dbReference type="EMBL" id="CP017556">
    <property type="protein sequence ID" value="AOW03894.1"/>
    <property type="molecule type" value="Genomic_DNA"/>
</dbReference>
<dbReference type="VEuPathDB" id="FungiDB:YALI1_D13496g"/>
<protein>
    <submittedName>
        <fullName evidence="3">CTLH/CRA C-terminal to lish motif domain-domain-containing protein</fullName>
    </submittedName>
</protein>
<organism evidence="2 4">
    <name type="scientific">Yarrowia lipolytica</name>
    <name type="common">Candida lipolytica</name>
    <dbReference type="NCBI Taxonomy" id="4952"/>
    <lineage>
        <taxon>Eukaryota</taxon>
        <taxon>Fungi</taxon>
        <taxon>Dikarya</taxon>
        <taxon>Ascomycota</taxon>
        <taxon>Saccharomycotina</taxon>
        <taxon>Dipodascomycetes</taxon>
        <taxon>Dipodascales</taxon>
        <taxon>Dipodascales incertae sedis</taxon>
        <taxon>Yarrowia</taxon>
    </lineage>
</organism>
<evidence type="ECO:0000313" key="3">
    <source>
        <dbReference type="EMBL" id="RDW28819.1"/>
    </source>
</evidence>
<feature type="domain" description="CTLH" evidence="1">
    <location>
        <begin position="58"/>
        <end position="115"/>
    </location>
</feature>
<dbReference type="KEGG" id="yli:2910440"/>
<evidence type="ECO:0000313" key="4">
    <source>
        <dbReference type="Proteomes" id="UP000182444"/>
    </source>
</evidence>
<reference evidence="3 5" key="2">
    <citation type="submission" date="2018-07" db="EMBL/GenBank/DDBJ databases">
        <title>Draft Genome Assemblies for Five Robust Yarrowia lipolytica Strains Exhibiting High Lipid Production and Pentose Sugar Utilization and Sugar Alcohol Secretion from Undetoxified Lignocellulosic Biomass Hydrolysates.</title>
        <authorList>
            <consortium name="DOE Joint Genome Institute"/>
            <person name="Walker C."/>
            <person name="Ryu S."/>
            <person name="Na H."/>
            <person name="Zane M."/>
            <person name="LaButti K."/>
            <person name="Lipzen A."/>
            <person name="Haridas S."/>
            <person name="Barry K."/>
            <person name="Grigoriev I.V."/>
            <person name="Quarterman J."/>
            <person name="Slininger P."/>
            <person name="Dien B."/>
            <person name="Trinh C.T."/>
        </authorList>
    </citation>
    <scope>NUCLEOTIDE SEQUENCE [LARGE SCALE GENOMIC DNA]</scope>
    <source>
        <strain evidence="3 5">YB392</strain>
    </source>
</reference>
<sequence>MPSIKKATQWDAALDAIPVSKADLNSIVMDYLIVEGYKDAARQLAEEADMDLTLSMESINHRHEIRTLIHSGDIEGAISHINEASPELLERNEDLHFDLLRLQLIEMIRDANDQNLSSENFPYKQILEFAASNLAQKATKNRLDDLEETMALLCFQPSELVPRLQALLDLKLRRSVAATVNEVLLKQQKFDGEAKIKGLYKLWGWAEHQCAKEKVNFRKLDESDLS</sequence>
<evidence type="ECO:0000313" key="2">
    <source>
        <dbReference type="EMBL" id="AOW03894.1"/>
    </source>
</evidence>
<dbReference type="Pfam" id="PF08513">
    <property type="entry name" value="LisH"/>
    <property type="match status" value="1"/>
</dbReference>